<proteinExistence type="predicted"/>
<protein>
    <recommendedName>
        <fullName evidence="2">MnmC-like methyltransferase domain-containing protein</fullName>
    </recommendedName>
</protein>
<dbReference type="Gene3D" id="3.40.50.150">
    <property type="entry name" value="Vaccinia Virus protein VP39"/>
    <property type="match status" value="1"/>
</dbReference>
<sequence length="286" mass="31951">MIFTPKITADGSFTFFSAEFQEDFHSYYGAKAEAKKKFVESCLLAEKAQTTNSLCLLDICYGLGYNSGAALETIWSVNPQCCVKLIGLEVDKRVPEQAIAHKLIALWSEPVPQLLAELSKSYAIKTERLEAELLIGDARRTIQEVIKLGFKADSIFLDPFSPPKCPQLWTVEFLGLVAQCLKLTGKLATYSCAASVRTALLEGGLQIRATESMGRRSPGTVASFSNNNLPNLSQQEMEHLQTRAAIPYRDPNGCDRAEVIIQRRQTEQENSNLEPTTHWKKRWSQQ</sequence>
<comment type="caution">
    <text evidence="3">The sequence shown here is derived from an EMBL/GenBank/DDBJ whole genome shotgun (WGS) entry which is preliminary data.</text>
</comment>
<feature type="region of interest" description="Disordered" evidence="1">
    <location>
        <begin position="263"/>
        <end position="286"/>
    </location>
</feature>
<dbReference type="SUPFAM" id="SSF53335">
    <property type="entry name" value="S-adenosyl-L-methionine-dependent methyltransferases"/>
    <property type="match status" value="1"/>
</dbReference>
<dbReference type="PANTHER" id="PTHR39963:SF1">
    <property type="entry name" value="MNMC-LIKE METHYLTRANSFERASE DOMAIN-CONTAINING PROTEIN"/>
    <property type="match status" value="1"/>
</dbReference>
<reference evidence="3" key="1">
    <citation type="submission" date="2021-02" db="EMBL/GenBank/DDBJ databases">
        <title>Metagenome analyses of Stigonema ocellatum DSM 106950, Chlorogloea purpurea SAG 13.99 and Gomphosphaeria aponina DSM 107014.</title>
        <authorList>
            <person name="Marter P."/>
            <person name="Huang S."/>
        </authorList>
    </citation>
    <scope>NUCLEOTIDE SEQUENCE</scope>
    <source>
        <strain evidence="3">JP213</strain>
    </source>
</reference>
<dbReference type="Proteomes" id="UP000767446">
    <property type="component" value="Unassembled WGS sequence"/>
</dbReference>
<evidence type="ECO:0000256" key="1">
    <source>
        <dbReference type="SAM" id="MobiDB-lite"/>
    </source>
</evidence>
<gene>
    <name evidence="3" type="ORF">DSM107014_08235</name>
</gene>
<dbReference type="EMBL" id="JADQBC010000046">
    <property type="protein sequence ID" value="MBR8827876.1"/>
    <property type="molecule type" value="Genomic_DNA"/>
</dbReference>
<evidence type="ECO:0000313" key="4">
    <source>
        <dbReference type="Proteomes" id="UP000767446"/>
    </source>
</evidence>
<organism evidence="3 4">
    <name type="scientific">Gomphosphaeria aponina SAG 52.96 = DSM 107014</name>
    <dbReference type="NCBI Taxonomy" id="1521640"/>
    <lineage>
        <taxon>Bacteria</taxon>
        <taxon>Bacillati</taxon>
        <taxon>Cyanobacteriota</taxon>
        <taxon>Cyanophyceae</taxon>
        <taxon>Oscillatoriophycideae</taxon>
        <taxon>Chroococcales</taxon>
        <taxon>Gomphosphaeriaceae</taxon>
        <taxon>Gomphosphaeria</taxon>
    </lineage>
</organism>
<evidence type="ECO:0000259" key="2">
    <source>
        <dbReference type="Pfam" id="PF05430"/>
    </source>
</evidence>
<dbReference type="GO" id="GO:0016645">
    <property type="term" value="F:oxidoreductase activity, acting on the CH-NH group of donors"/>
    <property type="evidence" value="ECO:0007669"/>
    <property type="project" value="InterPro"/>
</dbReference>
<dbReference type="InterPro" id="IPR008471">
    <property type="entry name" value="MnmC-like_methylTransf"/>
</dbReference>
<dbReference type="AlphaFoldDB" id="A0A941JS43"/>
<accession>A0A941JS43</accession>
<evidence type="ECO:0000313" key="3">
    <source>
        <dbReference type="EMBL" id="MBR8827876.1"/>
    </source>
</evidence>
<name>A0A941JS43_9CHRO</name>
<feature type="domain" description="MnmC-like methyltransferase" evidence="2">
    <location>
        <begin position="105"/>
        <end position="223"/>
    </location>
</feature>
<dbReference type="InterPro" id="IPR029063">
    <property type="entry name" value="SAM-dependent_MTases_sf"/>
</dbReference>
<dbReference type="Pfam" id="PF05430">
    <property type="entry name" value="Methyltransf_30"/>
    <property type="match status" value="1"/>
</dbReference>
<dbReference type="PANTHER" id="PTHR39963">
    <property type="entry name" value="SLL0983 PROTEIN"/>
    <property type="match status" value="1"/>
</dbReference>